<dbReference type="Proteomes" id="UP000192847">
    <property type="component" value="Unassembled WGS sequence"/>
</dbReference>
<keyword evidence="1" id="KW-0812">Transmembrane</keyword>
<dbReference type="InterPro" id="IPR044857">
    <property type="entry name" value="T7SS_EccB_R1"/>
</dbReference>
<dbReference type="PANTHER" id="PTHR40765:SF2">
    <property type="entry name" value="ESX-2 SECRETION SYSTEM ATPASE ECCB2"/>
    <property type="match status" value="1"/>
</dbReference>
<evidence type="ECO:0000313" key="2">
    <source>
        <dbReference type="EMBL" id="ORB76562.1"/>
    </source>
</evidence>
<feature type="transmembrane region" description="Helical" evidence="1">
    <location>
        <begin position="41"/>
        <end position="65"/>
    </location>
</feature>
<dbReference type="NCBIfam" id="TIGR03919">
    <property type="entry name" value="T7SS_EccB"/>
    <property type="match status" value="1"/>
</dbReference>
<feature type="non-terminal residue" evidence="2">
    <location>
        <position position="165"/>
    </location>
</feature>
<dbReference type="InterPro" id="IPR007795">
    <property type="entry name" value="T7SS_EccB"/>
</dbReference>
<sequence length="165" mass="17479">MSPFVPTTKLQVTGHKFLVARLNHALTRFDTSMRHDPARSVVQALMAGFMVAALIAGGALALAYFKPQGLRGDARIVQARESMELFVDIDGKLHPAINLVSAQLIAGKPDRPAVVKAAEVAGMPRGPLVGIPGAPGRVFQPAQTDSVWAVCDVINHPGTTRPGVE</sequence>
<dbReference type="PANTHER" id="PTHR40765">
    <property type="entry name" value="ESX-2 SECRETION SYSTEM ATPASE ECCB2"/>
    <property type="match status" value="1"/>
</dbReference>
<keyword evidence="1" id="KW-0472">Membrane</keyword>
<name>A0ABX3TCP5_9MYCO</name>
<evidence type="ECO:0000313" key="3">
    <source>
        <dbReference type="Proteomes" id="UP000192847"/>
    </source>
</evidence>
<reference evidence="2 3" key="1">
    <citation type="submission" date="2017-02" db="EMBL/GenBank/DDBJ databases">
        <title>The new phylogeny of genus Mycobacterium.</title>
        <authorList>
            <person name="Tortoli E."/>
            <person name="Trovato A."/>
            <person name="Cirillo D.M."/>
        </authorList>
    </citation>
    <scope>NUCLEOTIDE SEQUENCE [LARGE SCALE GENOMIC DNA]</scope>
    <source>
        <strain evidence="2 3">CCUG 56329</strain>
    </source>
</reference>
<dbReference type="Pfam" id="PF05108">
    <property type="entry name" value="T7SS_ESX1_EccB"/>
    <property type="match status" value="1"/>
</dbReference>
<protein>
    <submittedName>
        <fullName evidence="2">Type VII secretion protein EccB</fullName>
    </submittedName>
</protein>
<dbReference type="RefSeq" id="WP_142277679.1">
    <property type="nucleotide sequence ID" value="NZ_MVIL01000677.1"/>
</dbReference>
<accession>A0ABX3TCP5</accession>
<proteinExistence type="predicted"/>
<organism evidence="2 3">
    <name type="scientific">Mycobacterium timonense</name>
    <dbReference type="NCBI Taxonomy" id="701043"/>
    <lineage>
        <taxon>Bacteria</taxon>
        <taxon>Bacillati</taxon>
        <taxon>Actinomycetota</taxon>
        <taxon>Actinomycetes</taxon>
        <taxon>Mycobacteriales</taxon>
        <taxon>Mycobacteriaceae</taxon>
        <taxon>Mycobacterium</taxon>
        <taxon>Mycobacterium avium complex (MAC)</taxon>
    </lineage>
</organism>
<keyword evidence="3" id="KW-1185">Reference proteome</keyword>
<keyword evidence="1" id="KW-1133">Transmembrane helix</keyword>
<dbReference type="EMBL" id="MVIL01000677">
    <property type="protein sequence ID" value="ORB76562.1"/>
    <property type="molecule type" value="Genomic_DNA"/>
</dbReference>
<evidence type="ECO:0000256" key="1">
    <source>
        <dbReference type="SAM" id="Phobius"/>
    </source>
</evidence>
<comment type="caution">
    <text evidence="2">The sequence shown here is derived from an EMBL/GenBank/DDBJ whole genome shotgun (WGS) entry which is preliminary data.</text>
</comment>
<dbReference type="Gene3D" id="3.30.2390.20">
    <property type="entry name" value="Type VII secretion system EccB, repeat 1 domain"/>
    <property type="match status" value="1"/>
</dbReference>
<gene>
    <name evidence="2" type="ORF">BST46_29390</name>
</gene>